<dbReference type="RefSeq" id="WP_021239611.1">
    <property type="nucleotide sequence ID" value="NZ_ATHO01000156.1"/>
</dbReference>
<evidence type="ECO:0000256" key="3">
    <source>
        <dbReference type="ARBA" id="ARBA00022452"/>
    </source>
</evidence>
<dbReference type="PANTHER" id="PTHR32552:SF81">
    <property type="entry name" value="TONB-DEPENDENT OUTER MEMBRANE RECEPTOR"/>
    <property type="match status" value="1"/>
</dbReference>
<dbReference type="InterPro" id="IPR036942">
    <property type="entry name" value="Beta-barrel_TonB_sf"/>
</dbReference>
<keyword evidence="17" id="KW-1185">Reference proteome</keyword>
<dbReference type="InterPro" id="IPR039426">
    <property type="entry name" value="TonB-dep_rcpt-like"/>
</dbReference>
<evidence type="ECO:0000256" key="4">
    <source>
        <dbReference type="ARBA" id="ARBA00022496"/>
    </source>
</evidence>
<evidence type="ECO:0000256" key="7">
    <source>
        <dbReference type="ARBA" id="ARBA00023065"/>
    </source>
</evidence>
<keyword evidence="9 11" id="KW-0472">Membrane</keyword>
<dbReference type="AlphaFoldDB" id="T0GBT8"/>
<keyword evidence="8 12" id="KW-0798">TonB box</keyword>
<evidence type="ECO:0000256" key="8">
    <source>
        <dbReference type="ARBA" id="ARBA00023077"/>
    </source>
</evidence>
<feature type="chain" id="PRO_5004575595" evidence="13">
    <location>
        <begin position="25"/>
        <end position="850"/>
    </location>
</feature>
<feature type="domain" description="TonB-dependent receptor plug" evidence="15">
    <location>
        <begin position="49"/>
        <end position="161"/>
    </location>
</feature>
<comment type="similarity">
    <text evidence="11 12">Belongs to the TonB-dependent receptor family.</text>
</comment>
<evidence type="ECO:0000256" key="1">
    <source>
        <dbReference type="ARBA" id="ARBA00004571"/>
    </source>
</evidence>
<keyword evidence="2 11" id="KW-0813">Transport</keyword>
<comment type="subcellular location">
    <subcellularLocation>
        <location evidence="1 11">Cell outer membrane</location>
        <topology evidence="1 11">Multi-pass membrane protein</topology>
    </subcellularLocation>
</comment>
<evidence type="ECO:0000313" key="16">
    <source>
        <dbReference type="EMBL" id="EQB01211.1"/>
    </source>
</evidence>
<reference evidence="16 17" key="1">
    <citation type="journal article" date="2013" name="Genome Announc.">
        <title>Draft Genome Sequence of Sphingobium quisquiliarum Strain P25T, a Novel Hexachlorocyclohexane (HCH)-Degrading Bacterium Isolated from an HCH Dumpsite.</title>
        <authorList>
            <person name="Kumar Singh A."/>
            <person name="Sangwan N."/>
            <person name="Sharma A."/>
            <person name="Gupta V."/>
            <person name="Khurana J.P."/>
            <person name="Lal R."/>
        </authorList>
    </citation>
    <scope>NUCLEOTIDE SEQUENCE [LARGE SCALE GENOMIC DNA]</scope>
    <source>
        <strain evidence="16 17">P25</strain>
    </source>
</reference>
<evidence type="ECO:0000259" key="15">
    <source>
        <dbReference type="Pfam" id="PF07715"/>
    </source>
</evidence>
<accession>T0GBT8</accession>
<proteinExistence type="inferred from homology"/>
<keyword evidence="5 11" id="KW-0812">Transmembrane</keyword>
<keyword evidence="16" id="KW-0675">Receptor</keyword>
<evidence type="ECO:0000313" key="17">
    <source>
        <dbReference type="Proteomes" id="UP000015525"/>
    </source>
</evidence>
<gene>
    <name evidence="16" type="ORF">L288_17905</name>
</gene>
<evidence type="ECO:0000256" key="13">
    <source>
        <dbReference type="SAM" id="SignalP"/>
    </source>
</evidence>
<keyword evidence="4" id="KW-0410">Iron transport</keyword>
<evidence type="ECO:0000259" key="14">
    <source>
        <dbReference type="Pfam" id="PF00593"/>
    </source>
</evidence>
<keyword evidence="10 11" id="KW-0998">Cell outer membrane</keyword>
<comment type="caution">
    <text evidence="16">The sequence shown here is derived from an EMBL/GenBank/DDBJ whole genome shotgun (WGS) entry which is preliminary data.</text>
</comment>
<keyword evidence="3 11" id="KW-1134">Transmembrane beta strand</keyword>
<dbReference type="InterPro" id="IPR000531">
    <property type="entry name" value="Beta-barrel_TonB"/>
</dbReference>
<evidence type="ECO:0000256" key="6">
    <source>
        <dbReference type="ARBA" id="ARBA00023004"/>
    </source>
</evidence>
<keyword evidence="7" id="KW-0406">Ion transport</keyword>
<dbReference type="PATRIC" id="fig|1329909.3.peg.3445"/>
<dbReference type="PANTHER" id="PTHR32552">
    <property type="entry name" value="FERRICHROME IRON RECEPTOR-RELATED"/>
    <property type="match status" value="1"/>
</dbReference>
<keyword evidence="13" id="KW-0732">Signal</keyword>
<dbReference type="Proteomes" id="UP000015525">
    <property type="component" value="Unassembled WGS sequence"/>
</dbReference>
<keyword evidence="6" id="KW-0408">Iron</keyword>
<dbReference type="Pfam" id="PF07715">
    <property type="entry name" value="Plug"/>
    <property type="match status" value="1"/>
</dbReference>
<dbReference type="SUPFAM" id="SSF56935">
    <property type="entry name" value="Porins"/>
    <property type="match status" value="1"/>
</dbReference>
<organism evidence="16 17">
    <name type="scientific">Sphingobium quisquiliarum P25</name>
    <dbReference type="NCBI Taxonomy" id="1329909"/>
    <lineage>
        <taxon>Bacteria</taxon>
        <taxon>Pseudomonadati</taxon>
        <taxon>Pseudomonadota</taxon>
        <taxon>Alphaproteobacteria</taxon>
        <taxon>Sphingomonadales</taxon>
        <taxon>Sphingomonadaceae</taxon>
        <taxon>Sphingobium</taxon>
    </lineage>
</organism>
<dbReference type="GO" id="GO:0006826">
    <property type="term" value="P:iron ion transport"/>
    <property type="evidence" value="ECO:0007669"/>
    <property type="project" value="UniProtKB-KW"/>
</dbReference>
<dbReference type="Pfam" id="PF00593">
    <property type="entry name" value="TonB_dep_Rec_b-barrel"/>
    <property type="match status" value="1"/>
</dbReference>
<evidence type="ECO:0000256" key="12">
    <source>
        <dbReference type="RuleBase" id="RU003357"/>
    </source>
</evidence>
<dbReference type="Gene3D" id="2.40.170.20">
    <property type="entry name" value="TonB-dependent receptor, beta-barrel domain"/>
    <property type="match status" value="2"/>
</dbReference>
<dbReference type="InterPro" id="IPR012910">
    <property type="entry name" value="Plug_dom"/>
</dbReference>
<protein>
    <submittedName>
        <fullName evidence="16">TonB-denpendent receptor</fullName>
    </submittedName>
</protein>
<dbReference type="GO" id="GO:0009279">
    <property type="term" value="C:cell outer membrane"/>
    <property type="evidence" value="ECO:0007669"/>
    <property type="project" value="UniProtKB-SubCell"/>
</dbReference>
<dbReference type="PROSITE" id="PS52016">
    <property type="entry name" value="TONB_DEPENDENT_REC_3"/>
    <property type="match status" value="1"/>
</dbReference>
<sequence>MKIGFFDGASALTVALVLGAPVHAQDFAAQDSGGLQEIVVTAQRRSESAQDVPIAISAVTGDALQAKGLSDIASISGQAPNVTLKSSGAFGGSSSTLYTYIRGIGQNDFAFNLEPGVGVYIDNVYLARNIGANVDLLDLERVEVLKGPQGTLFGRNTIGGALNIVTADPGNAWKYKGEVTTGRFDRIDVRASLEAPVIPDVLRLGFAFSTKHRDGYQKRIPYAGDTGNNPIWLLATGGASGGPQNTNTDEALLFPITAKDRPGRSGNQNQTAFRVKALFTPDDRLTVRLIGDYLNVDEQATPFSLLQVNQNAYVALYNTCISGNPGFYAPVAAMAGAPAAGVADLCAGPRGNPASPTGAQPSLESQAGQHLPYDGRYVVRKGDGSIDPDRSYASGANFNKIDNYGINGQIEYALTGDLTLKSITAYRRLESKFGVDIGGAPFSALNPTFETNENQLSEEVQLVGNVLQDRWKFVLGGYYFHEWGRHDEGVPFTGGLIQVYSPDNRWDTKSYAAFMHNNIEIVPDKIGITLGIRYTHDRKRFTGTQRDENAFGIRLFQLPPALVSPDPADPYLLYPIGENRLSFNNLSYRLGAEYHINQRMMIYASHATGYKGGGWTTRLTAPNFIVDPVTGLPVRQGAPTFGPEKAYTTEVGFKSELFDRRVRLNLALFNTEYNGIQLTFQNGASPVTANGGNGRIRGAEVELNLAPARNWTLDASAGYLDAEYQSVLPGVPLSGDEKFVNTPKWQAQAGTAYTIETANIGSFTPRVDWTYASRTFNDEANTPVLATPGGSYFNASATWRSPDERYEVQAGVTNIADRRVVVSGYTNAEAIYSGVFSRPREWFLTLRVRN</sequence>
<evidence type="ECO:0000256" key="5">
    <source>
        <dbReference type="ARBA" id="ARBA00022692"/>
    </source>
</evidence>
<evidence type="ECO:0000256" key="9">
    <source>
        <dbReference type="ARBA" id="ARBA00023136"/>
    </source>
</evidence>
<name>T0GBT8_9SPHN</name>
<dbReference type="EMBL" id="ATHO01000156">
    <property type="protein sequence ID" value="EQB01211.1"/>
    <property type="molecule type" value="Genomic_DNA"/>
</dbReference>
<feature type="signal peptide" evidence="13">
    <location>
        <begin position="1"/>
        <end position="24"/>
    </location>
</feature>
<evidence type="ECO:0000256" key="10">
    <source>
        <dbReference type="ARBA" id="ARBA00023237"/>
    </source>
</evidence>
<feature type="domain" description="TonB-dependent receptor-like beta-barrel" evidence="14">
    <location>
        <begin position="373"/>
        <end position="815"/>
    </location>
</feature>
<evidence type="ECO:0000256" key="11">
    <source>
        <dbReference type="PROSITE-ProRule" id="PRU01360"/>
    </source>
</evidence>
<evidence type="ECO:0000256" key="2">
    <source>
        <dbReference type="ARBA" id="ARBA00022448"/>
    </source>
</evidence>